<dbReference type="OrthoDB" id="197432at2759"/>
<keyword evidence="4" id="KW-1185">Reference proteome</keyword>
<feature type="region of interest" description="Disordered" evidence="1">
    <location>
        <begin position="1"/>
        <end position="36"/>
    </location>
</feature>
<keyword evidence="2" id="KW-1133">Transmembrane helix</keyword>
<feature type="transmembrane region" description="Helical" evidence="2">
    <location>
        <begin position="162"/>
        <end position="179"/>
    </location>
</feature>
<keyword evidence="2 3" id="KW-0812">Transmembrane</keyword>
<feature type="transmembrane region" description="Helical" evidence="2">
    <location>
        <begin position="81"/>
        <end position="98"/>
    </location>
</feature>
<dbReference type="PANTHER" id="PTHR16214">
    <property type="entry name" value="TRANSMEMBRANE PROTEIN 260"/>
    <property type="match status" value="1"/>
</dbReference>
<dbReference type="AlphaFoldDB" id="A0A210QA36"/>
<feature type="transmembrane region" description="Helical" evidence="2">
    <location>
        <begin position="338"/>
        <end position="358"/>
    </location>
</feature>
<feature type="transmembrane region" description="Helical" evidence="2">
    <location>
        <begin position="136"/>
        <end position="155"/>
    </location>
</feature>
<reference evidence="3 4" key="1">
    <citation type="journal article" date="2017" name="Nat. Ecol. Evol.">
        <title>Scallop genome provides insights into evolution of bilaterian karyotype and development.</title>
        <authorList>
            <person name="Wang S."/>
            <person name="Zhang J."/>
            <person name="Jiao W."/>
            <person name="Li J."/>
            <person name="Xun X."/>
            <person name="Sun Y."/>
            <person name="Guo X."/>
            <person name="Huan P."/>
            <person name="Dong B."/>
            <person name="Zhang L."/>
            <person name="Hu X."/>
            <person name="Sun X."/>
            <person name="Wang J."/>
            <person name="Zhao C."/>
            <person name="Wang Y."/>
            <person name="Wang D."/>
            <person name="Huang X."/>
            <person name="Wang R."/>
            <person name="Lv J."/>
            <person name="Li Y."/>
            <person name="Zhang Z."/>
            <person name="Liu B."/>
            <person name="Lu W."/>
            <person name="Hui Y."/>
            <person name="Liang J."/>
            <person name="Zhou Z."/>
            <person name="Hou R."/>
            <person name="Li X."/>
            <person name="Liu Y."/>
            <person name="Li H."/>
            <person name="Ning X."/>
            <person name="Lin Y."/>
            <person name="Zhao L."/>
            <person name="Xing Q."/>
            <person name="Dou J."/>
            <person name="Li Y."/>
            <person name="Mao J."/>
            <person name="Guo H."/>
            <person name="Dou H."/>
            <person name="Li T."/>
            <person name="Mu C."/>
            <person name="Jiang W."/>
            <person name="Fu Q."/>
            <person name="Fu X."/>
            <person name="Miao Y."/>
            <person name="Liu J."/>
            <person name="Yu Q."/>
            <person name="Li R."/>
            <person name="Liao H."/>
            <person name="Li X."/>
            <person name="Kong Y."/>
            <person name="Jiang Z."/>
            <person name="Chourrout D."/>
            <person name="Li R."/>
            <person name="Bao Z."/>
        </authorList>
    </citation>
    <scope>NUCLEOTIDE SEQUENCE [LARGE SCALE GENOMIC DNA]</scope>
    <source>
        <strain evidence="3 4">PY_sf001</strain>
    </source>
</reference>
<dbReference type="EMBL" id="NEDP02004426">
    <property type="protein sequence ID" value="OWF45611.1"/>
    <property type="molecule type" value="Genomic_DNA"/>
</dbReference>
<feature type="compositionally biased region" description="Basic residues" evidence="1">
    <location>
        <begin position="1"/>
        <end position="10"/>
    </location>
</feature>
<keyword evidence="2" id="KW-0472">Membrane</keyword>
<dbReference type="InterPro" id="IPR052724">
    <property type="entry name" value="GT117_domain-containing"/>
</dbReference>
<accession>A0A210QA36</accession>
<dbReference type="InterPro" id="IPR021280">
    <property type="entry name" value="TMEM260-like"/>
</dbReference>
<feature type="transmembrane region" description="Helical" evidence="2">
    <location>
        <begin position="42"/>
        <end position="61"/>
    </location>
</feature>
<dbReference type="Proteomes" id="UP000242188">
    <property type="component" value="Unassembled WGS sequence"/>
</dbReference>
<feature type="transmembrane region" description="Helical" evidence="2">
    <location>
        <begin position="228"/>
        <end position="250"/>
    </location>
</feature>
<organism evidence="3 4">
    <name type="scientific">Mizuhopecten yessoensis</name>
    <name type="common">Japanese scallop</name>
    <name type="synonym">Patinopecten yessoensis</name>
    <dbReference type="NCBI Taxonomy" id="6573"/>
    <lineage>
        <taxon>Eukaryota</taxon>
        <taxon>Metazoa</taxon>
        <taxon>Spiralia</taxon>
        <taxon>Lophotrochozoa</taxon>
        <taxon>Mollusca</taxon>
        <taxon>Bivalvia</taxon>
        <taxon>Autobranchia</taxon>
        <taxon>Pteriomorphia</taxon>
        <taxon>Pectinida</taxon>
        <taxon>Pectinoidea</taxon>
        <taxon>Pectinidae</taxon>
        <taxon>Mizuhopecten</taxon>
    </lineage>
</organism>
<protein>
    <submittedName>
        <fullName evidence="3">Transmembrane protein 260</fullName>
    </submittedName>
</protein>
<feature type="transmembrane region" description="Helical" evidence="2">
    <location>
        <begin position="378"/>
        <end position="396"/>
    </location>
</feature>
<evidence type="ECO:0000256" key="1">
    <source>
        <dbReference type="SAM" id="MobiDB-lite"/>
    </source>
</evidence>
<feature type="transmembrane region" description="Helical" evidence="2">
    <location>
        <begin position="191"/>
        <end position="221"/>
    </location>
</feature>
<proteinExistence type="predicted"/>
<feature type="transmembrane region" description="Helical" evidence="2">
    <location>
        <begin position="311"/>
        <end position="331"/>
    </location>
</feature>
<dbReference type="Pfam" id="PF11028">
    <property type="entry name" value="TMEM260-like"/>
    <property type="match status" value="1"/>
</dbReference>
<gene>
    <name evidence="3" type="ORF">KP79_PYT01541</name>
</gene>
<dbReference type="PANTHER" id="PTHR16214:SF3">
    <property type="entry name" value="TRANSMEMBRANE PROTEIN 260"/>
    <property type="match status" value="1"/>
</dbReference>
<evidence type="ECO:0000313" key="4">
    <source>
        <dbReference type="Proteomes" id="UP000242188"/>
    </source>
</evidence>
<feature type="transmembrane region" description="Helical" evidence="2">
    <location>
        <begin position="110"/>
        <end position="130"/>
    </location>
</feature>
<evidence type="ECO:0000256" key="2">
    <source>
        <dbReference type="SAM" id="Phobius"/>
    </source>
</evidence>
<comment type="caution">
    <text evidence="3">The sequence shown here is derived from an EMBL/GenBank/DDBJ whole genome shotgun (WGS) entry which is preliminary data.</text>
</comment>
<name>A0A210QA36_MIZYE</name>
<sequence>MNAQKRKNAKLQKQNTGSVDGKTKKNDTLSSNRSDVRGGRDLELSLVLGLVTFSVYYTTLYPSLPGGDSGELIAAAQELGVAHPPGYPLFTLLAWLAIRLVPGGSVAWRVNLQTATFGGLAIVFLALTILRLTRRPSAAVLAVGIWGWCKLTWAWSITAEVFALNNMFVALLMLVALQFEDSTNQHQIKTSMLGSFICGLSLCNQHTMVVYVFCLAVWVLYTLHKNQILTLSVLIKVGLSFLAGLLPYIYLPLSSWFVQSRWTWGDQRSVAGLLTHVLRREYGTFDLGKGETGQGLIFGLRAYYDHMVSDLTPVVCVLFFLGLVAVTYRHLKTTDRALTVFLSMMTIYLVLFSWRANLDLKNALYLGVVERFWMQSDLIVVTIAAVAYSDVINYLLGITKMNTAYVEYARPDVIVAVVLSIFQLQRHYNVSNHSNNWVIHEFGEDILRTMPPNASILTKGDLPSNTFRYLHLCENIRPDIQIFDQEILTYEWSVPMLGWTMPGITFPGDMFHLTNAKRTDGRISFTFKRFLDVNYDKAPIFACIGTQEHENSWQTGYTLVPYGVCSQLMKKGATFDLTAHIRSVRKIAQNWTHPPGGFPETSWERVATDEMWNAKISTAFFLYDRSQASDNKQEKKAALISSYQLYTEALKNNPGFPAYWHKNYALACEKMLHTPHDYDKQSLARKVVHHFETFLKRDPNDPDKQPITEIIEIMKQKLKS</sequence>
<evidence type="ECO:0000313" key="3">
    <source>
        <dbReference type="EMBL" id="OWF45611.1"/>
    </source>
</evidence>